<dbReference type="GO" id="GO:0005656">
    <property type="term" value="C:nuclear pre-replicative complex"/>
    <property type="evidence" value="ECO:0007669"/>
    <property type="project" value="TreeGrafter"/>
</dbReference>
<evidence type="ECO:0000256" key="1">
    <source>
        <dbReference type="ARBA" id="ARBA00004123"/>
    </source>
</evidence>
<dbReference type="GO" id="GO:0031261">
    <property type="term" value="C:DNA replication preinitiation complex"/>
    <property type="evidence" value="ECO:0007669"/>
    <property type="project" value="TreeGrafter"/>
</dbReference>
<comment type="similarity">
    <text evidence="2">Belongs to the ORC3 family.</text>
</comment>
<dbReference type="GO" id="GO:0006270">
    <property type="term" value="P:DNA replication initiation"/>
    <property type="evidence" value="ECO:0007669"/>
    <property type="project" value="TreeGrafter"/>
</dbReference>
<proteinExistence type="inferred from homology"/>
<keyword evidence="5" id="KW-0539">Nucleus</keyword>
<evidence type="ECO:0000256" key="5">
    <source>
        <dbReference type="ARBA" id="ARBA00023242"/>
    </source>
</evidence>
<dbReference type="InterPro" id="IPR045667">
    <property type="entry name" value="ORC3_N"/>
</dbReference>
<keyword evidence="3" id="KW-0235">DNA replication</keyword>
<dbReference type="CDD" id="cd20704">
    <property type="entry name" value="Orc3"/>
    <property type="match status" value="2"/>
</dbReference>
<evidence type="ECO:0000256" key="3">
    <source>
        <dbReference type="ARBA" id="ARBA00022705"/>
    </source>
</evidence>
<dbReference type="InterPro" id="IPR040855">
    <property type="entry name" value="ORC_WH_C"/>
</dbReference>
<dbReference type="AlphaFoldDB" id="A0A4U0VGK3"/>
<evidence type="ECO:0000256" key="4">
    <source>
        <dbReference type="ARBA" id="ARBA00023125"/>
    </source>
</evidence>
<feature type="region of interest" description="Disordered" evidence="6">
    <location>
        <begin position="141"/>
        <end position="163"/>
    </location>
</feature>
<dbReference type="PANTHER" id="PTHR12748">
    <property type="entry name" value="ORIGIN RECOGNITION COMPLEX SUBUNIT 3"/>
    <property type="match status" value="1"/>
</dbReference>
<evidence type="ECO:0000313" key="10">
    <source>
        <dbReference type="Proteomes" id="UP000310066"/>
    </source>
</evidence>
<dbReference type="PANTHER" id="PTHR12748:SF0">
    <property type="entry name" value="ORIGIN RECOGNITION COMPLEX SUBUNIT 3"/>
    <property type="match status" value="1"/>
</dbReference>
<dbReference type="OrthoDB" id="10265211at2759"/>
<evidence type="ECO:0000313" key="9">
    <source>
        <dbReference type="EMBL" id="TKA48204.1"/>
    </source>
</evidence>
<protein>
    <recommendedName>
        <fullName evidence="11">Origin recognition complex subunit 3 winged helix C-terminal domain-containing protein</fullName>
    </recommendedName>
</protein>
<evidence type="ECO:0000259" key="7">
    <source>
        <dbReference type="Pfam" id="PF07034"/>
    </source>
</evidence>
<dbReference type="InterPro" id="IPR020795">
    <property type="entry name" value="ORC3"/>
</dbReference>
<dbReference type="STRING" id="329885.A0A4U0VGK3"/>
<accession>A0A4U0VGK3</accession>
<dbReference type="Pfam" id="PF18137">
    <property type="entry name" value="WHD_ORC"/>
    <property type="match status" value="1"/>
</dbReference>
<dbReference type="GO" id="GO:0005664">
    <property type="term" value="C:nuclear origin of replication recognition complex"/>
    <property type="evidence" value="ECO:0007669"/>
    <property type="project" value="InterPro"/>
</dbReference>
<comment type="subcellular location">
    <subcellularLocation>
        <location evidence="1">Nucleus</location>
    </subcellularLocation>
</comment>
<feature type="domain" description="Origin recognition complex subunit 3 N-terminal" evidence="7">
    <location>
        <begin position="8"/>
        <end position="314"/>
    </location>
</feature>
<feature type="compositionally biased region" description="Acidic residues" evidence="6">
    <location>
        <begin position="144"/>
        <end position="155"/>
    </location>
</feature>
<organism evidence="9 10">
    <name type="scientific">Friedmanniomyces endolithicus</name>
    <dbReference type="NCBI Taxonomy" id="329885"/>
    <lineage>
        <taxon>Eukaryota</taxon>
        <taxon>Fungi</taxon>
        <taxon>Dikarya</taxon>
        <taxon>Ascomycota</taxon>
        <taxon>Pezizomycotina</taxon>
        <taxon>Dothideomycetes</taxon>
        <taxon>Dothideomycetidae</taxon>
        <taxon>Mycosphaerellales</taxon>
        <taxon>Teratosphaeriaceae</taxon>
        <taxon>Friedmanniomyces</taxon>
    </lineage>
</organism>
<evidence type="ECO:0008006" key="11">
    <source>
        <dbReference type="Google" id="ProtNLM"/>
    </source>
</evidence>
<feature type="domain" description="Origin recognition complex subunit 3 winged helix C-terminal" evidence="8">
    <location>
        <begin position="564"/>
        <end position="636"/>
    </location>
</feature>
<evidence type="ECO:0000256" key="6">
    <source>
        <dbReference type="SAM" id="MobiDB-lite"/>
    </source>
</evidence>
<name>A0A4U0VGK3_9PEZI</name>
<evidence type="ECO:0000259" key="8">
    <source>
        <dbReference type="Pfam" id="PF18137"/>
    </source>
</evidence>
<keyword evidence="4" id="KW-0238">DNA-binding</keyword>
<sequence>MEYEKVYVFQPESERPAKRRRVEPQGLQTSWRRRRQVFDRVWSGQQQAIDARLDGINASTVNKVWHFLERAVLDEQPGRIPTGIILTGADGATGPGIAKQVAERIRVGKHRRILLSLSSSSGTNLKALLKTLIVKATSRRTGSSDDDELDDEDDELRNPRSTGPKLLNYDLQLLQDHVREHRTEQVIITFEDTEAFDGDLLSEIIELLGCWQDRIPFACLFNIATSIDFLQQRLSKAAVKALAGQVFDVALSSVEVEQVCEAMFDTDTPLWLGSALMSTMLERQHDYVVSVDSFAAAMKYACMSHFYANALSVFLGLEAECHDIAADHVVAVRQLGSFKTYARRLLDDHQVAVLKEHLESDTALRLLVRDKVAKGRQKLSAMVQTLKVIRLVQQRLPHTPVSSMSSLYVQAMSGKLIGSPLIRALLLTIRKAPSNIVVTLLRDLMAFHTEKHTPTIPDCQLLLTRFEDLIESQKHSTKPLRSEDDSQNTTLRTTVVAQKVELSKQKSALSEQDKKYTELLGILTSGIEDIFASNLVNPTDLIFHEIFVYDLKSPYREVFTPRPRHAIERALATPHDYLDCDCCGSGQGDEHVEATLAATQPATAVLYQLYLESGSLINASDLWQAFQAVLGDGGEEAETMTLFQRALAELRYLGMMKSTRKRVDHVAKVMWQGL</sequence>
<gene>
    <name evidence="9" type="ORF">B0A54_01697</name>
</gene>
<dbReference type="GO" id="GO:0003688">
    <property type="term" value="F:DNA replication origin binding"/>
    <property type="evidence" value="ECO:0007669"/>
    <property type="project" value="TreeGrafter"/>
</dbReference>
<dbReference type="Pfam" id="PF07034">
    <property type="entry name" value="ORC3_N"/>
    <property type="match status" value="1"/>
</dbReference>
<comment type="caution">
    <text evidence="9">The sequence shown here is derived from an EMBL/GenBank/DDBJ whole genome shotgun (WGS) entry which is preliminary data.</text>
</comment>
<dbReference type="Proteomes" id="UP000310066">
    <property type="component" value="Unassembled WGS sequence"/>
</dbReference>
<dbReference type="EMBL" id="NAJP01000004">
    <property type="protein sequence ID" value="TKA48204.1"/>
    <property type="molecule type" value="Genomic_DNA"/>
</dbReference>
<reference evidence="9 10" key="1">
    <citation type="submission" date="2017-03" db="EMBL/GenBank/DDBJ databases">
        <title>Genomes of endolithic fungi from Antarctica.</title>
        <authorList>
            <person name="Coleine C."/>
            <person name="Masonjones S."/>
            <person name="Stajich J.E."/>
        </authorList>
    </citation>
    <scope>NUCLEOTIDE SEQUENCE [LARGE SCALE GENOMIC DNA]</scope>
    <source>
        <strain evidence="9 10">CCFEE 5311</strain>
    </source>
</reference>
<evidence type="ECO:0000256" key="2">
    <source>
        <dbReference type="ARBA" id="ARBA00010977"/>
    </source>
</evidence>